<feature type="compositionally biased region" description="Polar residues" evidence="17">
    <location>
        <begin position="529"/>
        <end position="545"/>
    </location>
</feature>
<evidence type="ECO:0000256" key="13">
    <source>
        <dbReference type="ARBA" id="ARBA00023136"/>
    </source>
</evidence>
<evidence type="ECO:0000256" key="8">
    <source>
        <dbReference type="ARBA" id="ARBA00022723"/>
    </source>
</evidence>
<keyword evidence="6" id="KW-0813">Transport</keyword>
<feature type="transmembrane region" description="Helical" evidence="18">
    <location>
        <begin position="955"/>
        <end position="976"/>
    </location>
</feature>
<sequence>MRVTAAKECERDCDGMPNVPVPRLERASHPPPSSFATATLEIINGPMKHFLPALQHGIDDLKPSLFELLSEQQLASLLPPSLRYLLAVSTHRYPRYLLPILNSFDDVYALLMLLVERHFLRTYGGSFTENFYGLKRARVLRVKGGEVPRAQLGASESVREAVKLGNGDIWKNLAVLVGLPWLKRKFDEGYDVHAAHANLLGPGYNRNREGLRAGASIKERLMHYYKWFLRNIYPSVNAAYYFSLLVFNMAYLFDGTKYHSPFMWLIGSRIRRLGEADHRAIEMATAPRKVGPARPGEGGSIFSPRNLARSVQPRLLSSLKILLPTSIFALKFLEWWHASDFARQLSRKAAENIQLPPPILPSLPPSAKQLAPKNGHPSEKVRPTSSSSNKSQTANPPISSTTLLPILTVTQPSSSTLCAICVTPIVNPTASPTGFVYCYTCIHRWVEGEHDRQVAFMEGTAGLRSGDTGDAEDEGWGTEEGSREGRWESGKGRDPVTGRRLLGGTEALRRSTFDPKRLPAMAPPPPMSVNDSTHVTSQMDDLTQSPDIAEEAIARDLEDEEEEYISQDDDSSSSSSDTIRQYSMINSYRRPSYVSAGARPMAIMSSSVPERGHLSTSWKKHSHLSRAEKDTVRDEERSLLRDNHIIPPKHPRAGHEGPFDRVRTKLSISGLRRVKSTPDEESSISSPAERTALLGTCKGDPSQPYGGIDSPKTIHKTFNEAVAAGKINTTWQREAKVLTKSAAPMILTFLLQYSLPVASIFTVGHIGKTELGAVSLASMTASITGYAVYQGLATSLDTLCSQAYGSGRPHLVGLQLQRMLCFLMLITIPISIVWAFGEQILCHLGPEKETARLAGLYLKVLIAGAPGYAAFESGKRYVQAQGIFSATMYILLICAPLNAFLNWFMVWHLGWGFIGAPIAVSITENVLPLLLFLYVRYIDGYQCWGGFDKRALRNWMPMIKLALPGLVMVLAEFLAFEILTLSSSWLGPTPLAAQSVLGTITGITFQIPFPISIAASTRVANLIGATLSVPAKTAAKVAIFSSVFVGIFNLTILSVFREAIPRLFTPDEEVIEVVAKLLPLCATFQVVDAVSACCNGVLRGLGRQEIGGYVALFAYYLVGLPISFGLGFGSPKWGLFGLWTGPATALTIVAAIEGVFIWWTNWEKAVEAAKLRNAAN</sequence>
<keyword evidence="14" id="KW-0576">Peroxisome</keyword>
<dbReference type="EMBL" id="KE747833">
    <property type="protein sequence ID" value="RMZ72530.1"/>
    <property type="molecule type" value="Genomic_DNA"/>
</dbReference>
<feature type="region of interest" description="Disordered" evidence="17">
    <location>
        <begin position="607"/>
        <end position="708"/>
    </location>
</feature>
<feature type="transmembrane region" description="Helical" evidence="18">
    <location>
        <begin position="996"/>
        <end position="1016"/>
    </location>
</feature>
<evidence type="ECO:0000256" key="10">
    <source>
        <dbReference type="ARBA" id="ARBA00022833"/>
    </source>
</evidence>
<feature type="compositionally biased region" description="Basic and acidic residues" evidence="17">
    <location>
        <begin position="653"/>
        <end position="663"/>
    </location>
</feature>
<feature type="transmembrane region" description="Helical" evidence="18">
    <location>
        <begin position="820"/>
        <end position="841"/>
    </location>
</feature>
<keyword evidence="12 18" id="KW-1133">Transmembrane helix</keyword>
<keyword evidence="10" id="KW-0862">Zinc</keyword>
<feature type="region of interest" description="Disordered" evidence="17">
    <location>
        <begin position="559"/>
        <end position="580"/>
    </location>
</feature>
<evidence type="ECO:0000256" key="12">
    <source>
        <dbReference type="ARBA" id="ARBA00022989"/>
    </source>
</evidence>
<dbReference type="Gene3D" id="3.30.40.10">
    <property type="entry name" value="Zinc/RING finger domain, C3HC4 (zinc finger)"/>
    <property type="match status" value="1"/>
</dbReference>
<dbReference type="PANTHER" id="PTHR12888:SF0">
    <property type="entry name" value="PEROXISOME ASSEMBLY PROTEIN 12"/>
    <property type="match status" value="1"/>
</dbReference>
<evidence type="ECO:0000256" key="5">
    <source>
        <dbReference type="ARBA" id="ARBA00018980"/>
    </source>
</evidence>
<feature type="transmembrane region" description="Helical" evidence="18">
    <location>
        <begin position="1077"/>
        <end position="1098"/>
    </location>
</feature>
<protein>
    <recommendedName>
        <fullName evidence="5">Peroxisome assembly protein 12</fullName>
    </recommendedName>
    <alternativeName>
        <fullName evidence="15">Peroxin-12</fullName>
    </alternativeName>
</protein>
<keyword evidence="7 18" id="KW-0812">Transmembrane</keyword>
<dbReference type="CDD" id="cd13132">
    <property type="entry name" value="MATE_eukaryotic"/>
    <property type="match status" value="1"/>
</dbReference>
<keyword evidence="13 18" id="KW-0472">Membrane</keyword>
<comment type="similarity">
    <text evidence="3">Belongs to the pex2/pex10/pex12 family.</text>
</comment>
<feature type="compositionally biased region" description="Basic and acidic residues" evidence="17">
    <location>
        <begin position="625"/>
        <end position="644"/>
    </location>
</feature>
<evidence type="ECO:0000256" key="14">
    <source>
        <dbReference type="ARBA" id="ARBA00023140"/>
    </source>
</evidence>
<keyword evidence="8" id="KW-0479">Metal-binding</keyword>
<dbReference type="Pfam" id="PF04757">
    <property type="entry name" value="Pex2_Pex12"/>
    <property type="match status" value="1"/>
</dbReference>
<evidence type="ECO:0000256" key="9">
    <source>
        <dbReference type="ARBA" id="ARBA00022771"/>
    </source>
</evidence>
<evidence type="ECO:0000256" key="16">
    <source>
        <dbReference type="ARBA" id="ARBA00034505"/>
    </source>
</evidence>
<dbReference type="InterPro" id="IPR013083">
    <property type="entry name" value="Znf_RING/FYVE/PHD"/>
</dbReference>
<evidence type="ECO:0000256" key="2">
    <source>
        <dbReference type="ARBA" id="ARBA00004906"/>
    </source>
</evidence>
<organism evidence="20 21">
    <name type="scientific">Pyrenophora seminiperda CCB06</name>
    <dbReference type="NCBI Taxonomy" id="1302712"/>
    <lineage>
        <taxon>Eukaryota</taxon>
        <taxon>Fungi</taxon>
        <taxon>Dikarya</taxon>
        <taxon>Ascomycota</taxon>
        <taxon>Pezizomycotina</taxon>
        <taxon>Dothideomycetes</taxon>
        <taxon>Pleosporomycetidae</taxon>
        <taxon>Pleosporales</taxon>
        <taxon>Pleosporineae</taxon>
        <taxon>Pleosporaceae</taxon>
        <taxon>Pyrenophora</taxon>
    </lineage>
</organism>
<dbReference type="InterPro" id="IPR045069">
    <property type="entry name" value="MATE_euk"/>
</dbReference>
<accession>A0A3M7MDM8</accession>
<evidence type="ECO:0000256" key="4">
    <source>
        <dbReference type="ARBA" id="ARBA00010199"/>
    </source>
</evidence>
<feature type="compositionally biased region" description="Polar residues" evidence="17">
    <location>
        <begin position="383"/>
        <end position="400"/>
    </location>
</feature>
<feature type="region of interest" description="Disordered" evidence="17">
    <location>
        <begin position="364"/>
        <end position="400"/>
    </location>
</feature>
<feature type="transmembrane region" description="Helical" evidence="18">
    <location>
        <begin position="911"/>
        <end position="935"/>
    </location>
</feature>
<name>A0A3M7MDM8_9PLEO</name>
<evidence type="ECO:0000313" key="21">
    <source>
        <dbReference type="Proteomes" id="UP000265663"/>
    </source>
</evidence>
<dbReference type="GO" id="GO:1990961">
    <property type="term" value="P:xenobiotic detoxification by transmembrane export across the plasma membrane"/>
    <property type="evidence" value="ECO:0007669"/>
    <property type="project" value="InterPro"/>
</dbReference>
<dbReference type="OrthoDB" id="2126698at2759"/>
<comment type="similarity">
    <text evidence="4">Belongs to the multi antimicrobial extrusion (MATE) (TC 2.A.66.1) family.</text>
</comment>
<evidence type="ECO:0000256" key="3">
    <source>
        <dbReference type="ARBA" id="ARBA00008704"/>
    </source>
</evidence>
<feature type="transmembrane region" description="Helical" evidence="18">
    <location>
        <begin position="1110"/>
        <end position="1130"/>
    </location>
</feature>
<evidence type="ECO:0000259" key="19">
    <source>
        <dbReference type="Pfam" id="PF04757"/>
    </source>
</evidence>
<comment type="subunit">
    <text evidence="16">Component of the PEX2-PEX10-PEX12 retrotranslocation channel, composed of PEX2, PEX10 and PEX12.</text>
</comment>
<feature type="domain" description="Pex N-terminal" evidence="19">
    <location>
        <begin position="72"/>
        <end position="339"/>
    </location>
</feature>
<evidence type="ECO:0000256" key="11">
    <source>
        <dbReference type="ARBA" id="ARBA00022927"/>
    </source>
</evidence>
<dbReference type="GO" id="GO:1990429">
    <property type="term" value="C:peroxisomal importomer complex"/>
    <property type="evidence" value="ECO:0007669"/>
    <property type="project" value="TreeGrafter"/>
</dbReference>
<dbReference type="SUPFAM" id="SSF57850">
    <property type="entry name" value="RING/U-box"/>
    <property type="match status" value="1"/>
</dbReference>
<dbReference type="GO" id="GO:0006513">
    <property type="term" value="P:protein monoubiquitination"/>
    <property type="evidence" value="ECO:0007669"/>
    <property type="project" value="TreeGrafter"/>
</dbReference>
<dbReference type="GO" id="GO:0042910">
    <property type="term" value="F:xenobiotic transmembrane transporter activity"/>
    <property type="evidence" value="ECO:0007669"/>
    <property type="project" value="InterPro"/>
</dbReference>
<dbReference type="GO" id="GO:0008270">
    <property type="term" value="F:zinc ion binding"/>
    <property type="evidence" value="ECO:0007669"/>
    <property type="project" value="UniProtKB-KW"/>
</dbReference>
<feature type="transmembrane region" description="Helical" evidence="18">
    <location>
        <begin position="883"/>
        <end position="905"/>
    </location>
</feature>
<dbReference type="GO" id="GO:0004842">
    <property type="term" value="F:ubiquitin-protein transferase activity"/>
    <property type="evidence" value="ECO:0007669"/>
    <property type="project" value="TreeGrafter"/>
</dbReference>
<evidence type="ECO:0000256" key="1">
    <source>
        <dbReference type="ARBA" id="ARBA00004585"/>
    </source>
</evidence>
<feature type="transmembrane region" description="Helical" evidence="18">
    <location>
        <begin position="1136"/>
        <end position="1159"/>
    </location>
</feature>
<evidence type="ECO:0000313" key="20">
    <source>
        <dbReference type="EMBL" id="RMZ72530.1"/>
    </source>
</evidence>
<proteinExistence type="inferred from homology"/>
<evidence type="ECO:0000256" key="17">
    <source>
        <dbReference type="SAM" id="MobiDB-lite"/>
    </source>
</evidence>
<feature type="region of interest" description="Disordered" evidence="17">
    <location>
        <begin position="461"/>
        <end position="545"/>
    </location>
</feature>
<feature type="compositionally biased region" description="Basic and acidic residues" evidence="17">
    <location>
        <begin position="507"/>
        <end position="517"/>
    </location>
</feature>
<dbReference type="InterPro" id="IPR017375">
    <property type="entry name" value="PEX12"/>
</dbReference>
<comment type="subcellular location">
    <subcellularLocation>
        <location evidence="1">Peroxisome membrane</location>
        <topology evidence="1">Multi-pass membrane protein</topology>
    </subcellularLocation>
</comment>
<evidence type="ECO:0000256" key="7">
    <source>
        <dbReference type="ARBA" id="ARBA00022692"/>
    </source>
</evidence>
<feature type="transmembrane region" description="Helical" evidence="18">
    <location>
        <begin position="1037"/>
        <end position="1057"/>
    </location>
</feature>
<reference evidence="20 21" key="1">
    <citation type="journal article" date="2014" name="PLoS ONE">
        <title>De novo Genome Assembly of the Fungal Plant Pathogen Pyrenophora semeniperda.</title>
        <authorList>
            <person name="Soliai M.M."/>
            <person name="Meyer S.E."/>
            <person name="Udall J.A."/>
            <person name="Elzinga D.E."/>
            <person name="Hermansen R.A."/>
            <person name="Bodily P.M."/>
            <person name="Hart A.A."/>
            <person name="Coleman C.E."/>
        </authorList>
    </citation>
    <scope>NUCLEOTIDE SEQUENCE [LARGE SCALE GENOMIC DNA]</scope>
    <source>
        <strain evidence="20 21">CCB06</strain>
        <tissue evidence="20">Mycelium</tissue>
    </source>
</reference>
<dbReference type="InterPro" id="IPR002528">
    <property type="entry name" value="MATE_fam"/>
</dbReference>
<dbReference type="Proteomes" id="UP000265663">
    <property type="component" value="Unassembled WGS sequence"/>
</dbReference>
<dbReference type="Pfam" id="PF01554">
    <property type="entry name" value="MatE"/>
    <property type="match status" value="2"/>
</dbReference>
<dbReference type="GO" id="GO:0005778">
    <property type="term" value="C:peroxisomal membrane"/>
    <property type="evidence" value="ECO:0007669"/>
    <property type="project" value="UniProtKB-SubCell"/>
</dbReference>
<feature type="transmembrane region" description="Helical" evidence="18">
    <location>
        <begin position="232"/>
        <end position="253"/>
    </location>
</feature>
<dbReference type="GO" id="GO:0016562">
    <property type="term" value="P:protein import into peroxisome matrix, receptor recycling"/>
    <property type="evidence" value="ECO:0007669"/>
    <property type="project" value="UniProtKB-ARBA"/>
</dbReference>
<keyword evidence="21" id="KW-1185">Reference proteome</keyword>
<evidence type="ECO:0000256" key="15">
    <source>
        <dbReference type="ARBA" id="ARBA00029692"/>
    </source>
</evidence>
<keyword evidence="9" id="KW-0863">Zinc-finger</keyword>
<feature type="compositionally biased region" description="Acidic residues" evidence="17">
    <location>
        <begin position="559"/>
        <end position="571"/>
    </location>
</feature>
<evidence type="ECO:0000256" key="18">
    <source>
        <dbReference type="SAM" id="Phobius"/>
    </source>
</evidence>
<dbReference type="GO" id="GO:0015297">
    <property type="term" value="F:antiporter activity"/>
    <property type="evidence" value="ECO:0007669"/>
    <property type="project" value="InterPro"/>
</dbReference>
<comment type="pathway">
    <text evidence="2">Protein modification; protein ubiquitination.</text>
</comment>
<dbReference type="AlphaFoldDB" id="A0A3M7MDM8"/>
<dbReference type="PANTHER" id="PTHR12888">
    <property type="entry name" value="PEROXISOME ASSEMBLY PROTEIN 12 PEROXIN-12"/>
    <property type="match status" value="1"/>
</dbReference>
<evidence type="ECO:0000256" key="6">
    <source>
        <dbReference type="ARBA" id="ARBA00022448"/>
    </source>
</evidence>
<gene>
    <name evidence="20" type="ORF">GMOD_00007528</name>
</gene>
<feature type="compositionally biased region" description="Basic and acidic residues" evidence="17">
    <location>
        <begin position="480"/>
        <end position="497"/>
    </location>
</feature>
<dbReference type="NCBIfam" id="TIGR00797">
    <property type="entry name" value="matE"/>
    <property type="match status" value="1"/>
</dbReference>
<keyword evidence="11" id="KW-0653">Protein transport</keyword>
<dbReference type="InterPro" id="IPR006845">
    <property type="entry name" value="Pex_N"/>
</dbReference>